<dbReference type="EMBL" id="JAGTTN010000001">
    <property type="protein sequence ID" value="MCC2030642.1"/>
    <property type="molecule type" value="Genomic_DNA"/>
</dbReference>
<name>A0A9X1S1T9_9MICO</name>
<comment type="caution">
    <text evidence="1">The sequence shown here is derived from an EMBL/GenBank/DDBJ whole genome shotgun (WGS) entry which is preliminary data.</text>
</comment>
<protein>
    <submittedName>
        <fullName evidence="1">Uncharacterized protein</fullName>
    </submittedName>
</protein>
<organism evidence="1 2">
    <name type="scientific">Microbacterium allomyrinae</name>
    <dbReference type="NCBI Taxonomy" id="2830666"/>
    <lineage>
        <taxon>Bacteria</taxon>
        <taxon>Bacillati</taxon>
        <taxon>Actinomycetota</taxon>
        <taxon>Actinomycetes</taxon>
        <taxon>Micrococcales</taxon>
        <taxon>Microbacteriaceae</taxon>
        <taxon>Microbacterium</taxon>
    </lineage>
</organism>
<sequence>MPEEAFRKRKADAVAKAEALVARGGERLETAMREYDAEVARHEERGDGFFSAAYVFARKEAVLARKSYDARVSRLSTARAELAAPVMPLPAAVAS</sequence>
<accession>A0A9X1S1T9</accession>
<keyword evidence="2" id="KW-1185">Reference proteome</keyword>
<dbReference type="RefSeq" id="WP_229382552.1">
    <property type="nucleotide sequence ID" value="NZ_JAGTTN010000001.1"/>
</dbReference>
<reference evidence="1" key="1">
    <citation type="submission" date="2021-04" db="EMBL/GenBank/DDBJ databases">
        <title>Microbacterium tenobrionis sp. nov. and Microbacterium allomyrinae sp. nov., isolated from larvae of Tenobrio molitor and Allomyrina dichotoma, respectively.</title>
        <authorList>
            <person name="Lee S.D."/>
        </authorList>
    </citation>
    <scope>NUCLEOTIDE SEQUENCE</scope>
    <source>
        <strain evidence="1">BWT-G7</strain>
    </source>
</reference>
<dbReference type="Proteomes" id="UP001139354">
    <property type="component" value="Unassembled WGS sequence"/>
</dbReference>
<evidence type="ECO:0000313" key="1">
    <source>
        <dbReference type="EMBL" id="MCC2030642.1"/>
    </source>
</evidence>
<dbReference type="AlphaFoldDB" id="A0A9X1S1T9"/>
<gene>
    <name evidence="1" type="ORF">KEC57_00415</name>
</gene>
<evidence type="ECO:0000313" key="2">
    <source>
        <dbReference type="Proteomes" id="UP001139354"/>
    </source>
</evidence>
<proteinExistence type="predicted"/>